<dbReference type="PANTHER" id="PTHR23222:SF1">
    <property type="entry name" value="PROHIBITIN-2"/>
    <property type="match status" value="1"/>
</dbReference>
<dbReference type="CDD" id="cd03401">
    <property type="entry name" value="SPFH_prohibitin"/>
    <property type="match status" value="1"/>
</dbReference>
<dbReference type="Pfam" id="PF01145">
    <property type="entry name" value="Band_7"/>
    <property type="match status" value="1"/>
</dbReference>
<evidence type="ECO:0000259" key="4">
    <source>
        <dbReference type="SMART" id="SM00244"/>
    </source>
</evidence>
<dbReference type="PANTHER" id="PTHR23222">
    <property type="entry name" value="PROHIBITIN"/>
    <property type="match status" value="1"/>
</dbReference>
<protein>
    <submittedName>
        <fullName evidence="5">Prohibitin family protein</fullName>
    </submittedName>
</protein>
<keyword evidence="3" id="KW-0812">Transmembrane</keyword>
<feature type="transmembrane region" description="Helical" evidence="3">
    <location>
        <begin position="6"/>
        <end position="32"/>
    </location>
</feature>
<feature type="domain" description="Band 7" evidence="4">
    <location>
        <begin position="26"/>
        <end position="194"/>
    </location>
</feature>
<reference evidence="5 6" key="1">
    <citation type="submission" date="2018-06" db="EMBL/GenBank/DDBJ databases">
        <title>Chryseolinea flavus sp. nov., a member of the phylum Bacteroidetes isolated from soil.</title>
        <authorList>
            <person name="Li Y."/>
            <person name="Wang J."/>
        </authorList>
    </citation>
    <scope>NUCLEOTIDE SEQUENCE [LARGE SCALE GENOMIC DNA]</scope>
    <source>
        <strain evidence="5 6">SDU1-6</strain>
    </source>
</reference>
<dbReference type="EMBL" id="QMFY01000010">
    <property type="protein sequence ID" value="RAV99611.1"/>
    <property type="molecule type" value="Genomic_DNA"/>
</dbReference>
<keyword evidence="6" id="KW-1185">Reference proteome</keyword>
<evidence type="ECO:0000256" key="2">
    <source>
        <dbReference type="ARBA" id="ARBA00023136"/>
    </source>
</evidence>
<dbReference type="OrthoDB" id="9792660at2"/>
<dbReference type="AlphaFoldDB" id="A0A364XYS6"/>
<accession>A0A364XYS6</accession>
<dbReference type="InterPro" id="IPR001107">
    <property type="entry name" value="Band_7"/>
</dbReference>
<dbReference type="SUPFAM" id="SSF117892">
    <property type="entry name" value="Band 7/SPFH domain"/>
    <property type="match status" value="1"/>
</dbReference>
<dbReference type="SMART" id="SM00244">
    <property type="entry name" value="PHB"/>
    <property type="match status" value="1"/>
</dbReference>
<evidence type="ECO:0000313" key="6">
    <source>
        <dbReference type="Proteomes" id="UP000251889"/>
    </source>
</evidence>
<sequence>MNNRRLVPMIIIGVILLFVVMALSSSLFYTIATSERAIIFYKFGEGLDKETVIGEGFHTKAPWNDVFVYSINETSSDENMDVLDKNGLSIHVDVSARYNPMPDKIGYIHQKFYRTSTDDYIRVLVIPEVRSTVRQVMGRYTAEEIYSTKRAEVEGAIKTETEKILQLNYVNATAVLIRSIVLPEQIKGAIENKLQQEQEALAYQFRLDKEKSEAERKRIAAEGEARANNIVNSSLSDKLLKMRGIEATLELSKSPNSKVVIVGSSKDGLPLILGNN</sequence>
<keyword evidence="2 3" id="KW-0472">Membrane</keyword>
<name>A0A364XYS6_9BACT</name>
<keyword evidence="3" id="KW-1133">Transmembrane helix</keyword>
<organism evidence="5 6">
    <name type="scientific">Pseudochryseolinea flava</name>
    <dbReference type="NCBI Taxonomy" id="2059302"/>
    <lineage>
        <taxon>Bacteria</taxon>
        <taxon>Pseudomonadati</taxon>
        <taxon>Bacteroidota</taxon>
        <taxon>Cytophagia</taxon>
        <taxon>Cytophagales</taxon>
        <taxon>Fulvivirgaceae</taxon>
        <taxon>Pseudochryseolinea</taxon>
    </lineage>
</organism>
<evidence type="ECO:0000256" key="1">
    <source>
        <dbReference type="ARBA" id="ARBA00004167"/>
    </source>
</evidence>
<dbReference type="Proteomes" id="UP000251889">
    <property type="component" value="Unassembled WGS sequence"/>
</dbReference>
<evidence type="ECO:0000313" key="5">
    <source>
        <dbReference type="EMBL" id="RAV99611.1"/>
    </source>
</evidence>
<gene>
    <name evidence="5" type="ORF">DQQ10_18600</name>
</gene>
<dbReference type="GO" id="GO:0007005">
    <property type="term" value="P:mitochondrion organization"/>
    <property type="evidence" value="ECO:0007669"/>
    <property type="project" value="TreeGrafter"/>
</dbReference>
<dbReference type="RefSeq" id="WP_112748398.1">
    <property type="nucleotide sequence ID" value="NZ_QMFY01000010.1"/>
</dbReference>
<dbReference type="InterPro" id="IPR036013">
    <property type="entry name" value="Band_7/SPFH_dom_sf"/>
</dbReference>
<comment type="caution">
    <text evidence="5">The sequence shown here is derived from an EMBL/GenBank/DDBJ whole genome shotgun (WGS) entry which is preliminary data.</text>
</comment>
<dbReference type="GO" id="GO:0016020">
    <property type="term" value="C:membrane"/>
    <property type="evidence" value="ECO:0007669"/>
    <property type="project" value="UniProtKB-SubCell"/>
</dbReference>
<dbReference type="Gene3D" id="3.30.479.30">
    <property type="entry name" value="Band 7 domain"/>
    <property type="match status" value="1"/>
</dbReference>
<evidence type="ECO:0000256" key="3">
    <source>
        <dbReference type="SAM" id="Phobius"/>
    </source>
</evidence>
<comment type="subcellular location">
    <subcellularLocation>
        <location evidence="1">Membrane</location>
        <topology evidence="1">Single-pass membrane protein</topology>
    </subcellularLocation>
</comment>
<proteinExistence type="predicted"/>
<dbReference type="InterPro" id="IPR000163">
    <property type="entry name" value="Prohibitin"/>
</dbReference>